<keyword evidence="2" id="KW-0238">DNA-binding</keyword>
<reference evidence="5 6" key="1">
    <citation type="submission" date="2019-02" db="EMBL/GenBank/DDBJ databases">
        <authorList>
            <person name="Goldberg S.R."/>
            <person name="Haltli B.A."/>
            <person name="Correa H."/>
            <person name="Russell K.G."/>
        </authorList>
    </citation>
    <scope>NUCLEOTIDE SEQUENCE [LARGE SCALE GENOMIC DNA]</scope>
    <source>
        <strain evidence="5 6">JCM 16186</strain>
    </source>
</reference>
<dbReference type="InterPro" id="IPR050204">
    <property type="entry name" value="AraC_XylS_family_regulators"/>
</dbReference>
<dbReference type="RefSeq" id="WP_155173522.1">
    <property type="nucleotide sequence ID" value="NZ_BAAAFL010000003.1"/>
</dbReference>
<dbReference type="InterPro" id="IPR018060">
    <property type="entry name" value="HTH_AraC"/>
</dbReference>
<keyword evidence="6" id="KW-1185">Reference proteome</keyword>
<evidence type="ECO:0000256" key="2">
    <source>
        <dbReference type="ARBA" id="ARBA00023125"/>
    </source>
</evidence>
<dbReference type="SMART" id="SM00342">
    <property type="entry name" value="HTH_ARAC"/>
    <property type="match status" value="1"/>
</dbReference>
<dbReference type="InterPro" id="IPR009057">
    <property type="entry name" value="Homeodomain-like_sf"/>
</dbReference>
<dbReference type="PANTHER" id="PTHR46796">
    <property type="entry name" value="HTH-TYPE TRANSCRIPTIONAL ACTIVATOR RHAS-RELATED"/>
    <property type="match status" value="1"/>
</dbReference>
<dbReference type="SUPFAM" id="SSF46689">
    <property type="entry name" value="Homeodomain-like"/>
    <property type="match status" value="1"/>
</dbReference>
<dbReference type="Proteomes" id="UP000798808">
    <property type="component" value="Unassembled WGS sequence"/>
</dbReference>
<evidence type="ECO:0000313" key="6">
    <source>
        <dbReference type="Proteomes" id="UP000798808"/>
    </source>
</evidence>
<organism evidence="5 6">
    <name type="scientific">Fulvivirga kasyanovii</name>
    <dbReference type="NCBI Taxonomy" id="396812"/>
    <lineage>
        <taxon>Bacteria</taxon>
        <taxon>Pseudomonadati</taxon>
        <taxon>Bacteroidota</taxon>
        <taxon>Cytophagia</taxon>
        <taxon>Cytophagales</taxon>
        <taxon>Fulvivirgaceae</taxon>
        <taxon>Fulvivirga</taxon>
    </lineage>
</organism>
<dbReference type="Pfam" id="PF20240">
    <property type="entry name" value="DUF6597"/>
    <property type="match status" value="1"/>
</dbReference>
<name>A0ABW9RT93_9BACT</name>
<keyword evidence="1" id="KW-0805">Transcription regulation</keyword>
<dbReference type="Pfam" id="PF12833">
    <property type="entry name" value="HTH_18"/>
    <property type="match status" value="1"/>
</dbReference>
<sequence>MPFLRSYKPQQFKDSLERIWVAEMEGSEYNMLIPPTQYVDLLIPLNKEGFILNGNLYTTPMVEGVLQKPVHLKLPPRSKLLGIRFYGFGWYPFGGVEGREIADAIIPFVPESECRQLIDKICNSEDEREAIKHCMSLLNVLHNPKREQKIELIKRFYKGFISDMSKNSIEEFCQLTDTNYMTLNRAFTKIVGIPPKKFERLLRFRKSFDAVLRTEDNLTEIGYNAGYFDQPHFVKEFKYFMGMSPSEYLKLFKNERPLIIHATVDFSVF</sequence>
<evidence type="ECO:0000256" key="1">
    <source>
        <dbReference type="ARBA" id="ARBA00023015"/>
    </source>
</evidence>
<dbReference type="EMBL" id="SMLW01000584">
    <property type="protein sequence ID" value="MTI26508.1"/>
    <property type="molecule type" value="Genomic_DNA"/>
</dbReference>
<dbReference type="PROSITE" id="PS01124">
    <property type="entry name" value="HTH_ARAC_FAMILY_2"/>
    <property type="match status" value="1"/>
</dbReference>
<accession>A0ABW9RT93</accession>
<evidence type="ECO:0000259" key="4">
    <source>
        <dbReference type="PROSITE" id="PS01124"/>
    </source>
</evidence>
<keyword evidence="3" id="KW-0804">Transcription</keyword>
<feature type="domain" description="HTH araC/xylS-type" evidence="4">
    <location>
        <begin position="151"/>
        <end position="251"/>
    </location>
</feature>
<comment type="caution">
    <text evidence="5">The sequence shown here is derived from an EMBL/GenBank/DDBJ whole genome shotgun (WGS) entry which is preliminary data.</text>
</comment>
<protein>
    <submittedName>
        <fullName evidence="5">AraC family transcriptional regulator</fullName>
    </submittedName>
</protein>
<proteinExistence type="predicted"/>
<gene>
    <name evidence="5" type="ORF">E1163_16235</name>
</gene>
<evidence type="ECO:0000256" key="3">
    <source>
        <dbReference type="ARBA" id="ARBA00023163"/>
    </source>
</evidence>
<dbReference type="Gene3D" id="1.10.10.60">
    <property type="entry name" value="Homeodomain-like"/>
    <property type="match status" value="1"/>
</dbReference>
<evidence type="ECO:0000313" key="5">
    <source>
        <dbReference type="EMBL" id="MTI26508.1"/>
    </source>
</evidence>
<dbReference type="InterPro" id="IPR046532">
    <property type="entry name" value="DUF6597"/>
</dbReference>
<dbReference type="PANTHER" id="PTHR46796:SF13">
    <property type="entry name" value="HTH-TYPE TRANSCRIPTIONAL ACTIVATOR RHAS"/>
    <property type="match status" value="1"/>
</dbReference>